<keyword evidence="16 22" id="KW-0472">Membrane</keyword>
<dbReference type="PANTHER" id="PTHR27000">
    <property type="entry name" value="LEUCINE-RICH REPEAT RECEPTOR-LIKE PROTEIN KINASE FAMILY PROTEIN-RELATED"/>
    <property type="match status" value="1"/>
</dbReference>
<evidence type="ECO:0000256" key="1">
    <source>
        <dbReference type="ARBA" id="ARBA00004251"/>
    </source>
</evidence>
<dbReference type="Pfam" id="PF13516">
    <property type="entry name" value="LRR_6"/>
    <property type="match status" value="1"/>
</dbReference>
<evidence type="ECO:0000256" key="12">
    <source>
        <dbReference type="ARBA" id="ARBA00022741"/>
    </source>
</evidence>
<keyword evidence="17" id="KW-0675">Receptor</keyword>
<feature type="compositionally biased region" description="Low complexity" evidence="21">
    <location>
        <begin position="154"/>
        <end position="164"/>
    </location>
</feature>
<dbReference type="InterPro" id="IPR000719">
    <property type="entry name" value="Prot_kinase_dom"/>
</dbReference>
<dbReference type="Pfam" id="PF00069">
    <property type="entry name" value="Pkinase"/>
    <property type="match status" value="1"/>
</dbReference>
<dbReference type="Gene3D" id="3.30.200.20">
    <property type="entry name" value="Phosphorylase Kinase, domain 1"/>
    <property type="match status" value="1"/>
</dbReference>
<keyword evidence="12" id="KW-0547">Nucleotide-binding</keyword>
<evidence type="ECO:0000256" key="19">
    <source>
        <dbReference type="ARBA" id="ARBA00047899"/>
    </source>
</evidence>
<comment type="similarity">
    <text evidence="2">Belongs to the protein kinase superfamily. Ser/Thr protein kinase family.</text>
</comment>
<proteinExistence type="inferred from homology"/>
<dbReference type="GO" id="GO:0005886">
    <property type="term" value="C:plasma membrane"/>
    <property type="evidence" value="ECO:0000318"/>
    <property type="project" value="GO_Central"/>
</dbReference>
<dbReference type="Gene3D" id="1.10.510.10">
    <property type="entry name" value="Transferase(Phosphotransferase) domain 1"/>
    <property type="match status" value="1"/>
</dbReference>
<evidence type="ECO:0000256" key="13">
    <source>
        <dbReference type="ARBA" id="ARBA00022777"/>
    </source>
</evidence>
<dbReference type="AlphaFoldDB" id="A0A2K1J7C3"/>
<evidence type="ECO:0000256" key="17">
    <source>
        <dbReference type="ARBA" id="ARBA00023170"/>
    </source>
</evidence>
<evidence type="ECO:0000256" key="14">
    <source>
        <dbReference type="ARBA" id="ARBA00022840"/>
    </source>
</evidence>
<keyword evidence="13" id="KW-0418">Kinase</keyword>
<dbReference type="PROSITE" id="PS51450">
    <property type="entry name" value="LRR"/>
    <property type="match status" value="1"/>
</dbReference>
<accession>A0A2K1J7C3</accession>
<organism evidence="24">
    <name type="scientific">Physcomitrium patens</name>
    <name type="common">Spreading-leaved earth moss</name>
    <name type="synonym">Physcomitrella patens</name>
    <dbReference type="NCBI Taxonomy" id="3218"/>
    <lineage>
        <taxon>Eukaryota</taxon>
        <taxon>Viridiplantae</taxon>
        <taxon>Streptophyta</taxon>
        <taxon>Embryophyta</taxon>
        <taxon>Bryophyta</taxon>
        <taxon>Bryophytina</taxon>
        <taxon>Bryopsida</taxon>
        <taxon>Funariidae</taxon>
        <taxon>Funariales</taxon>
        <taxon>Funariaceae</taxon>
        <taxon>Physcomitrium</taxon>
    </lineage>
</organism>
<dbReference type="EC" id="2.7.11.1" evidence="3"/>
<evidence type="ECO:0000256" key="16">
    <source>
        <dbReference type="ARBA" id="ARBA00023136"/>
    </source>
</evidence>
<evidence type="ECO:0000313" key="26">
    <source>
        <dbReference type="Proteomes" id="UP000006727"/>
    </source>
</evidence>
<evidence type="ECO:0000256" key="2">
    <source>
        <dbReference type="ARBA" id="ARBA00008684"/>
    </source>
</evidence>
<comment type="subcellular location">
    <subcellularLocation>
        <location evidence="1">Cell membrane</location>
        <topology evidence="1">Single-pass type I membrane protein</topology>
    </subcellularLocation>
</comment>
<gene>
    <name evidence="24" type="ORF">PHYPA_020543</name>
</gene>
<keyword evidence="8" id="KW-0808">Transferase</keyword>
<dbReference type="SUPFAM" id="SSF52058">
    <property type="entry name" value="L domain-like"/>
    <property type="match status" value="1"/>
</dbReference>
<dbReference type="InterPro" id="IPR001611">
    <property type="entry name" value="Leu-rich_rpt"/>
</dbReference>
<evidence type="ECO:0000256" key="15">
    <source>
        <dbReference type="ARBA" id="ARBA00022989"/>
    </source>
</evidence>
<dbReference type="PANTHER" id="PTHR27000:SF803">
    <property type="entry name" value="RECEPTOR-LIKE PROTEIN 45"/>
    <property type="match status" value="1"/>
</dbReference>
<reference evidence="24 26" key="1">
    <citation type="journal article" date="2008" name="Science">
        <title>The Physcomitrella genome reveals evolutionary insights into the conquest of land by plants.</title>
        <authorList>
            <person name="Rensing S."/>
            <person name="Lang D."/>
            <person name="Zimmer A."/>
            <person name="Terry A."/>
            <person name="Salamov A."/>
            <person name="Shapiro H."/>
            <person name="Nishiyama T."/>
            <person name="Perroud P.-F."/>
            <person name="Lindquist E."/>
            <person name="Kamisugi Y."/>
            <person name="Tanahashi T."/>
            <person name="Sakakibara K."/>
            <person name="Fujita T."/>
            <person name="Oishi K."/>
            <person name="Shin-I T."/>
            <person name="Kuroki Y."/>
            <person name="Toyoda A."/>
            <person name="Suzuki Y."/>
            <person name="Hashimoto A."/>
            <person name="Yamaguchi K."/>
            <person name="Sugano A."/>
            <person name="Kohara Y."/>
            <person name="Fujiyama A."/>
            <person name="Anterola A."/>
            <person name="Aoki S."/>
            <person name="Ashton N."/>
            <person name="Barbazuk W.B."/>
            <person name="Barker E."/>
            <person name="Bennetzen J."/>
            <person name="Bezanilla M."/>
            <person name="Blankenship R."/>
            <person name="Cho S.H."/>
            <person name="Dutcher S."/>
            <person name="Estelle M."/>
            <person name="Fawcett J.A."/>
            <person name="Gundlach H."/>
            <person name="Hanada K."/>
            <person name="Heyl A."/>
            <person name="Hicks K.A."/>
            <person name="Hugh J."/>
            <person name="Lohr M."/>
            <person name="Mayer K."/>
            <person name="Melkozernov A."/>
            <person name="Murata T."/>
            <person name="Nelson D."/>
            <person name="Pils B."/>
            <person name="Prigge M."/>
            <person name="Reiss B."/>
            <person name="Renner T."/>
            <person name="Rombauts S."/>
            <person name="Rushton P."/>
            <person name="Sanderfoot A."/>
            <person name="Schween G."/>
            <person name="Shiu S.-H."/>
            <person name="Stueber K."/>
            <person name="Theodoulou F.L."/>
            <person name="Tu H."/>
            <person name="Van de Peer Y."/>
            <person name="Verrier P.J."/>
            <person name="Waters E."/>
            <person name="Wood A."/>
            <person name="Yang L."/>
            <person name="Cove D."/>
            <person name="Cuming A."/>
            <person name="Hasebe M."/>
            <person name="Lucas S."/>
            <person name="Mishler D.B."/>
            <person name="Reski R."/>
            <person name="Grigoriev I."/>
            <person name="Quatrano R.S."/>
            <person name="Boore J.L."/>
        </authorList>
    </citation>
    <scope>NUCLEOTIDE SEQUENCE [LARGE SCALE GENOMIC DNA]</scope>
    <source>
        <strain evidence="25 26">cv. Gransden 2004</strain>
    </source>
</reference>
<evidence type="ECO:0000256" key="7">
    <source>
        <dbReference type="ARBA" id="ARBA00022614"/>
    </source>
</evidence>
<dbReference type="SUPFAM" id="SSF56112">
    <property type="entry name" value="Protein kinase-like (PK-like)"/>
    <property type="match status" value="1"/>
</dbReference>
<evidence type="ECO:0000256" key="10">
    <source>
        <dbReference type="ARBA" id="ARBA00022729"/>
    </source>
</evidence>
<feature type="compositionally biased region" description="Low complexity" evidence="21">
    <location>
        <begin position="172"/>
        <end position="191"/>
    </location>
</feature>
<evidence type="ECO:0000259" key="23">
    <source>
        <dbReference type="PROSITE" id="PS50011"/>
    </source>
</evidence>
<keyword evidence="18" id="KW-0325">Glycoprotein</keyword>
<keyword evidence="5" id="KW-0723">Serine/threonine-protein kinase</keyword>
<dbReference type="InterPro" id="IPR008271">
    <property type="entry name" value="Ser/Thr_kinase_AS"/>
</dbReference>
<feature type="domain" description="Protein kinase" evidence="23">
    <location>
        <begin position="703"/>
        <end position="1044"/>
    </location>
</feature>
<feature type="compositionally biased region" description="Pro residues" evidence="21">
    <location>
        <begin position="125"/>
        <end position="153"/>
    </location>
</feature>
<dbReference type="Pfam" id="PF00560">
    <property type="entry name" value="LRR_1"/>
    <property type="match status" value="6"/>
</dbReference>
<keyword evidence="10" id="KW-0732">Signal</keyword>
<dbReference type="FunFam" id="1.10.510.10:FF:001023">
    <property type="entry name" value="Os07g0541700 protein"/>
    <property type="match status" value="1"/>
</dbReference>
<dbReference type="InterPro" id="IPR011009">
    <property type="entry name" value="Kinase-like_dom_sf"/>
</dbReference>
<dbReference type="PaxDb" id="3218-PP1S341_18V6.1"/>
<keyword evidence="9 22" id="KW-0812">Transmembrane</keyword>
<evidence type="ECO:0000256" key="22">
    <source>
        <dbReference type="SAM" id="Phobius"/>
    </source>
</evidence>
<dbReference type="InterPro" id="IPR003591">
    <property type="entry name" value="Leu-rich_rpt_typical-subtyp"/>
</dbReference>
<name>A0A2K1J7C3_PHYPA</name>
<evidence type="ECO:0000256" key="5">
    <source>
        <dbReference type="ARBA" id="ARBA00022527"/>
    </source>
</evidence>
<comment type="catalytic activity">
    <reaction evidence="19">
        <text>L-threonyl-[protein] + ATP = O-phospho-L-threonyl-[protein] + ADP + H(+)</text>
        <dbReference type="Rhea" id="RHEA:46608"/>
        <dbReference type="Rhea" id="RHEA-COMP:11060"/>
        <dbReference type="Rhea" id="RHEA-COMP:11605"/>
        <dbReference type="ChEBI" id="CHEBI:15378"/>
        <dbReference type="ChEBI" id="CHEBI:30013"/>
        <dbReference type="ChEBI" id="CHEBI:30616"/>
        <dbReference type="ChEBI" id="CHEBI:61977"/>
        <dbReference type="ChEBI" id="CHEBI:456216"/>
        <dbReference type="EC" id="2.7.11.1"/>
    </reaction>
</comment>
<dbReference type="PROSITE" id="PS00108">
    <property type="entry name" value="PROTEIN_KINASE_ST"/>
    <property type="match status" value="1"/>
</dbReference>
<dbReference type="GO" id="GO:0004674">
    <property type="term" value="F:protein serine/threonine kinase activity"/>
    <property type="evidence" value="ECO:0007669"/>
    <property type="project" value="UniProtKB-KW"/>
</dbReference>
<keyword evidence="14" id="KW-0067">ATP-binding</keyword>
<dbReference type="Pfam" id="PF08263">
    <property type="entry name" value="LRRNT_2"/>
    <property type="match status" value="1"/>
</dbReference>
<evidence type="ECO:0000256" key="18">
    <source>
        <dbReference type="ARBA" id="ARBA00023180"/>
    </source>
</evidence>
<dbReference type="InterPro" id="IPR013210">
    <property type="entry name" value="LRR_N_plant-typ"/>
</dbReference>
<evidence type="ECO:0000256" key="8">
    <source>
        <dbReference type="ARBA" id="ARBA00022679"/>
    </source>
</evidence>
<feature type="transmembrane region" description="Helical" evidence="22">
    <location>
        <begin position="644"/>
        <end position="669"/>
    </location>
</feature>
<dbReference type="EnsemblPlants" id="Pp3c16_6190V3.1">
    <property type="protein sequence ID" value="Pp3c16_6190V3.1"/>
    <property type="gene ID" value="Pp3c16_6190"/>
</dbReference>
<evidence type="ECO:0000256" key="4">
    <source>
        <dbReference type="ARBA" id="ARBA00022475"/>
    </source>
</evidence>
<evidence type="ECO:0000256" key="20">
    <source>
        <dbReference type="ARBA" id="ARBA00048679"/>
    </source>
</evidence>
<keyword evidence="4" id="KW-1003">Cell membrane</keyword>
<dbReference type="STRING" id="3218.A0A2K1J7C3"/>
<evidence type="ECO:0000313" key="25">
    <source>
        <dbReference type="EnsemblPlants" id="Pp3c16_6190V3.1"/>
    </source>
</evidence>
<reference evidence="25" key="3">
    <citation type="submission" date="2020-12" db="UniProtKB">
        <authorList>
            <consortium name="EnsemblPlants"/>
        </authorList>
    </citation>
    <scope>IDENTIFICATION</scope>
</reference>
<dbReference type="SMART" id="SM00365">
    <property type="entry name" value="LRR_SD22"/>
    <property type="match status" value="3"/>
</dbReference>
<keyword evidence="11" id="KW-0677">Repeat</keyword>
<reference evidence="24 26" key="2">
    <citation type="journal article" date="2018" name="Plant J.">
        <title>The Physcomitrella patens chromosome-scale assembly reveals moss genome structure and evolution.</title>
        <authorList>
            <person name="Lang D."/>
            <person name="Ullrich K.K."/>
            <person name="Murat F."/>
            <person name="Fuchs J."/>
            <person name="Jenkins J."/>
            <person name="Haas F.B."/>
            <person name="Piednoel M."/>
            <person name="Gundlach H."/>
            <person name="Van Bel M."/>
            <person name="Meyberg R."/>
            <person name="Vives C."/>
            <person name="Morata J."/>
            <person name="Symeonidi A."/>
            <person name="Hiss M."/>
            <person name="Muchero W."/>
            <person name="Kamisugi Y."/>
            <person name="Saleh O."/>
            <person name="Blanc G."/>
            <person name="Decker E.L."/>
            <person name="van Gessel N."/>
            <person name="Grimwood J."/>
            <person name="Hayes R.D."/>
            <person name="Graham S.W."/>
            <person name="Gunter L.E."/>
            <person name="McDaniel S.F."/>
            <person name="Hoernstein S.N.W."/>
            <person name="Larsson A."/>
            <person name="Li F.W."/>
            <person name="Perroud P.F."/>
            <person name="Phillips J."/>
            <person name="Ranjan P."/>
            <person name="Rokshar D.S."/>
            <person name="Rothfels C.J."/>
            <person name="Schneider L."/>
            <person name="Shu S."/>
            <person name="Stevenson D.W."/>
            <person name="Thummler F."/>
            <person name="Tillich M."/>
            <person name="Villarreal Aguilar J.C."/>
            <person name="Widiez T."/>
            <person name="Wong G.K."/>
            <person name="Wymore A."/>
            <person name="Zhang Y."/>
            <person name="Zimmer A.D."/>
            <person name="Quatrano R.S."/>
            <person name="Mayer K.F.X."/>
            <person name="Goodstein D."/>
            <person name="Casacuberta J.M."/>
            <person name="Vandepoele K."/>
            <person name="Reski R."/>
            <person name="Cuming A.C."/>
            <person name="Tuskan G.A."/>
            <person name="Maumus F."/>
            <person name="Salse J."/>
            <person name="Schmutz J."/>
            <person name="Rensing S.A."/>
        </authorList>
    </citation>
    <scope>NUCLEOTIDE SEQUENCE [LARGE SCALE GENOMIC DNA]</scope>
    <source>
        <strain evidence="25 26">cv. Gransden 2004</strain>
    </source>
</reference>
<evidence type="ECO:0000256" key="3">
    <source>
        <dbReference type="ARBA" id="ARBA00012513"/>
    </source>
</evidence>
<comment type="catalytic activity">
    <reaction evidence="20">
        <text>L-seryl-[protein] + ATP = O-phospho-L-seryl-[protein] + ADP + H(+)</text>
        <dbReference type="Rhea" id="RHEA:17989"/>
        <dbReference type="Rhea" id="RHEA-COMP:9863"/>
        <dbReference type="Rhea" id="RHEA-COMP:11604"/>
        <dbReference type="ChEBI" id="CHEBI:15378"/>
        <dbReference type="ChEBI" id="CHEBI:29999"/>
        <dbReference type="ChEBI" id="CHEBI:30616"/>
        <dbReference type="ChEBI" id="CHEBI:83421"/>
        <dbReference type="ChEBI" id="CHEBI:456216"/>
        <dbReference type="EC" id="2.7.11.1"/>
    </reaction>
</comment>
<evidence type="ECO:0000256" key="21">
    <source>
        <dbReference type="SAM" id="MobiDB-lite"/>
    </source>
</evidence>
<dbReference type="PROSITE" id="PS50011">
    <property type="entry name" value="PROTEIN_KINASE_DOM"/>
    <property type="match status" value="1"/>
</dbReference>
<dbReference type="SMART" id="SM00369">
    <property type="entry name" value="LRR_TYP"/>
    <property type="match status" value="4"/>
</dbReference>
<dbReference type="FunFam" id="3.80.10.10:FF:000400">
    <property type="entry name" value="Nuclear pore complex protein NUP107"/>
    <property type="match status" value="1"/>
</dbReference>
<dbReference type="Gene3D" id="3.80.10.10">
    <property type="entry name" value="Ribonuclease Inhibitor"/>
    <property type="match status" value="3"/>
</dbReference>
<dbReference type="SMART" id="SM00220">
    <property type="entry name" value="S_TKc"/>
    <property type="match status" value="1"/>
</dbReference>
<dbReference type="Gramene" id="Pp3c16_6190V3.1">
    <property type="protein sequence ID" value="Pp3c16_6190V3.1"/>
    <property type="gene ID" value="Pp3c16_6190"/>
</dbReference>
<evidence type="ECO:0000313" key="24">
    <source>
        <dbReference type="EMBL" id="PNR37434.1"/>
    </source>
</evidence>
<dbReference type="EMBL" id="ABEU02000016">
    <property type="protein sequence ID" value="PNR37434.1"/>
    <property type="molecule type" value="Genomic_DNA"/>
</dbReference>
<dbReference type="FunFam" id="3.80.10.10:FF:000356">
    <property type="entry name" value="LRR receptor-like serine/threonine-protein kinase"/>
    <property type="match status" value="1"/>
</dbReference>
<feature type="transmembrane region" description="Helical" evidence="22">
    <location>
        <begin position="6"/>
        <end position="23"/>
    </location>
</feature>
<evidence type="ECO:0000256" key="11">
    <source>
        <dbReference type="ARBA" id="ARBA00022737"/>
    </source>
</evidence>
<dbReference type="GO" id="GO:0005524">
    <property type="term" value="F:ATP binding"/>
    <property type="evidence" value="ECO:0007669"/>
    <property type="project" value="UniProtKB-KW"/>
</dbReference>
<keyword evidence="15 22" id="KW-1133">Transmembrane helix</keyword>
<keyword evidence="7" id="KW-0433">Leucine-rich repeat</keyword>
<sequence>MAGSWIWGHLAGLMLIICGLHLLSDQPGVSFHNNHGSFDSNVGEFFHSETNSSGQEVLVDSIDPSIVDSDQISHLLVRLWKSEDPNTRGKSSHAAGWVSRRFLVQHPLNASPSALIAAAPTQAPPIAQPPLKLPPARPPRVSPPLQPDLPPSQTPLAPTIAPSPSLSPPTPSRRLSPAPSPFSSSPRIASPQRSLPPSPTPTQLAPFNVPSPLPGFFEPTPSPLTAPAPVPVPAPAPVNLDLQALLYFKGRLNADPTGVFKLWNNSYNPNPCNWVGVSCGQTGENTGRVISVSLPDKMLEGNLTNWKEVGDLSYLEVLDLSGNRIFGSIPEEIGTLKYLRVLRLRGNSFRGPFPQILSSCTKMEDLDVQGCSIVDVFPELLKNFTNLAALNLGDNSFTGTIPIWLGWSPVLHYLHLGGNRLNGDLPITLLNCTTLTFLNLSSNNLTGSVDSMVGNLVRLQSYLDLSHNRLSGRIPFELGNLREVVGINLSGNSFTGSIPQSIGNCSKLQSLDLSDNQLSGTLPETLSLLQNLNHSLNCSHNDIEGLIPGSLGSLPKLTRLDLSHNKLTGPIPEKIANMSSLILFNVSMNNLKGHIPDIGIFRNFSYESFLGNPDLCGRLVGRPCPGEEVIPQGSIHHHKKGPGLITIIGAAAEGIVLIIFAALLIRYIIHRRRPVQSDTVVLFSKYFKALKLTAEEIEAARAFTDSSGSVSGVFSRSLSGNIRRAAGFSNIEKAVLPDGTVFAVQDWNIGKFRKKDRHKIDTEMLNFSKIRHRNLVRLMGYSMKSSNLSLLMEFMPNGSLDLHLHPPGQHTCQLKWNERLRIVMGITTGLVCLHHETCGSAVVHCDLKAANVLLDSDMEPKLVDFGMARLIKRNSKGFTAAAWVGSSGYAPPGKSLLMFTLSHNAFHFVLGYSQLEVSLLSILFVIVSEYGFSNEFTMAGDVYNYGVLILEIITGKRPTSEEIGVGVTLPAWVRDLRGQGREQYAVDMNLFQSADETQLNQILYIMKAAIMCTSHVPTSRPSMLQVLGNLQEMPECAAEDQELIPVEASVDSSSQNQDS</sequence>
<keyword evidence="26" id="KW-1185">Reference proteome</keyword>
<dbReference type="FunFam" id="3.80.10.10:FF:000722">
    <property type="entry name" value="Leucine-rich repeat receptor-like protein kinase"/>
    <property type="match status" value="1"/>
</dbReference>
<dbReference type="FunFam" id="3.30.200.20:FF:001899">
    <property type="entry name" value="Predicted protein"/>
    <property type="match status" value="1"/>
</dbReference>
<dbReference type="InParanoid" id="A0A2K1J7C3"/>
<protein>
    <recommendedName>
        <fullName evidence="3">non-specific serine/threonine protein kinase</fullName>
        <ecNumber evidence="3">2.7.11.1</ecNumber>
    </recommendedName>
</protein>
<dbReference type="PRINTS" id="PR00019">
    <property type="entry name" value="LEURICHRPT"/>
</dbReference>
<keyword evidence="6" id="KW-0597">Phosphoprotein</keyword>
<evidence type="ECO:0000256" key="9">
    <source>
        <dbReference type="ARBA" id="ARBA00022692"/>
    </source>
</evidence>
<feature type="region of interest" description="Disordered" evidence="21">
    <location>
        <begin position="125"/>
        <end position="222"/>
    </location>
</feature>
<dbReference type="InterPro" id="IPR032675">
    <property type="entry name" value="LRR_dom_sf"/>
</dbReference>
<evidence type="ECO:0000256" key="6">
    <source>
        <dbReference type="ARBA" id="ARBA00022553"/>
    </source>
</evidence>
<dbReference type="Proteomes" id="UP000006727">
    <property type="component" value="Chromosome 16"/>
</dbReference>